<dbReference type="AlphaFoldDB" id="A0A8S0U1X9"/>
<sequence length="232" mass="25920">MLQKPKSLFGRQGVTQPDTCRSPDERFMSKFSYLQHAEALKDKAEVLRDKADVLRDNEAATSADLMNIFGIGRSRHKHEGHLQQNVAMQKPLGRIQGQLANSSESNEVVVSPKSKVGVDMIANYATHQMTGEIVVPPDYSRTITSRRLVSVFDSLDPIRNGQDRPQILPVQARLSPIPLSWPHLFDPPSVGGQHGQPQSKAAAELAHRYIHPPLRNRRERQVALAWMLANQG</sequence>
<dbReference type="EMBL" id="CACTIH010007334">
    <property type="protein sequence ID" value="CAA3010093.1"/>
    <property type="molecule type" value="Genomic_DNA"/>
</dbReference>
<evidence type="ECO:0000313" key="1">
    <source>
        <dbReference type="EMBL" id="CAA3010093.1"/>
    </source>
</evidence>
<dbReference type="Proteomes" id="UP000594638">
    <property type="component" value="Unassembled WGS sequence"/>
</dbReference>
<comment type="caution">
    <text evidence="1">The sequence shown here is derived from an EMBL/GenBank/DDBJ whole genome shotgun (WGS) entry which is preliminary data.</text>
</comment>
<name>A0A8S0U1X9_OLEEU</name>
<keyword evidence="2" id="KW-1185">Reference proteome</keyword>
<protein>
    <submittedName>
        <fullName evidence="1">Uncharacterized protein</fullName>
    </submittedName>
</protein>
<accession>A0A8S0U1X9</accession>
<evidence type="ECO:0000313" key="2">
    <source>
        <dbReference type="Proteomes" id="UP000594638"/>
    </source>
</evidence>
<gene>
    <name evidence="1" type="ORF">OLEA9_A078342</name>
</gene>
<dbReference type="Gramene" id="OE9A078342T1">
    <property type="protein sequence ID" value="OE9A078342C1"/>
    <property type="gene ID" value="OE9A078342"/>
</dbReference>
<reference evidence="1 2" key="1">
    <citation type="submission" date="2019-12" db="EMBL/GenBank/DDBJ databases">
        <authorList>
            <person name="Alioto T."/>
            <person name="Alioto T."/>
            <person name="Gomez Garrido J."/>
        </authorList>
    </citation>
    <scope>NUCLEOTIDE SEQUENCE [LARGE SCALE GENOMIC DNA]</scope>
</reference>
<proteinExistence type="predicted"/>
<organism evidence="1 2">
    <name type="scientific">Olea europaea subsp. europaea</name>
    <dbReference type="NCBI Taxonomy" id="158383"/>
    <lineage>
        <taxon>Eukaryota</taxon>
        <taxon>Viridiplantae</taxon>
        <taxon>Streptophyta</taxon>
        <taxon>Embryophyta</taxon>
        <taxon>Tracheophyta</taxon>
        <taxon>Spermatophyta</taxon>
        <taxon>Magnoliopsida</taxon>
        <taxon>eudicotyledons</taxon>
        <taxon>Gunneridae</taxon>
        <taxon>Pentapetalae</taxon>
        <taxon>asterids</taxon>
        <taxon>lamiids</taxon>
        <taxon>Lamiales</taxon>
        <taxon>Oleaceae</taxon>
        <taxon>Oleeae</taxon>
        <taxon>Olea</taxon>
    </lineage>
</organism>